<keyword evidence="9" id="KW-1185">Reference proteome</keyword>
<dbReference type="PANTHER" id="PTHR30250:SF10">
    <property type="entry name" value="LIPOPOLYSACCHARIDE BIOSYNTHESIS PROTEIN WZXC"/>
    <property type="match status" value="1"/>
</dbReference>
<feature type="transmembrane region" description="Helical" evidence="7">
    <location>
        <begin position="65"/>
        <end position="86"/>
    </location>
</feature>
<sequence length="471" mass="51850">MRWSSRLMGLASMVVVARLLSPDDFGIFAITTALIGLFEVFTDIGADLSIIRHPDPQRKHYDTAWTFRLILTTAAALIILAASPLVIEIYADERYQPIMLMMAVSVFVGGLANIGIVDFRKNLEFHKDFNYNFLVQLFGVLATLIGAFFFRSYWALVLGVLVRSFVSVLLSYYMHPYRPKISLAARHELFSFSFWIMIRSVSQYAGATGDRLIIGAFFAEKITGLYAIAGSLATMAVFELLNPIGRALLPGLAAKHGDARWESENLKKIFSVTSSIAMISGVLLSALAAPVIELIYGNGFIDGAPILSILAISAALNGLTQPVGQYFVVLGKTKDLAVLYIFEGVVSLLSAYLMALYGFDIIAISWARVVIMLLGLFRLLYLLRLTKNITGLDIVSAWTRPVVAGVAMYAVLFALGQHFSFWPALYLTLGVPIGFMVYGLVSLLLWRLFGCPAGIEAILINRFYANRVEAG</sequence>
<evidence type="ECO:0000256" key="4">
    <source>
        <dbReference type="ARBA" id="ARBA00022692"/>
    </source>
</evidence>
<dbReference type="Proteomes" id="UP000246569">
    <property type="component" value="Unassembled WGS sequence"/>
</dbReference>
<feature type="transmembrane region" description="Helical" evidence="7">
    <location>
        <begin position="337"/>
        <end position="355"/>
    </location>
</feature>
<evidence type="ECO:0000256" key="6">
    <source>
        <dbReference type="ARBA" id="ARBA00023136"/>
    </source>
</evidence>
<feature type="transmembrane region" description="Helical" evidence="7">
    <location>
        <begin position="156"/>
        <end position="175"/>
    </location>
</feature>
<evidence type="ECO:0000313" key="9">
    <source>
        <dbReference type="Proteomes" id="UP000246569"/>
    </source>
</evidence>
<reference evidence="8 9" key="1">
    <citation type="submission" date="2018-05" db="EMBL/GenBank/DDBJ databases">
        <title>Genomic Encyclopedia of Type Strains, Phase IV (KMG-IV): sequencing the most valuable type-strain genomes for metagenomic binning, comparative biology and taxonomic classification.</title>
        <authorList>
            <person name="Goeker M."/>
        </authorList>
    </citation>
    <scope>NUCLEOTIDE SEQUENCE [LARGE SCALE GENOMIC DNA]</scope>
    <source>
        <strain evidence="8 9">DSM 23606</strain>
    </source>
</reference>
<evidence type="ECO:0000256" key="2">
    <source>
        <dbReference type="ARBA" id="ARBA00007430"/>
    </source>
</evidence>
<dbReference type="GO" id="GO:0005886">
    <property type="term" value="C:plasma membrane"/>
    <property type="evidence" value="ECO:0007669"/>
    <property type="project" value="UniProtKB-SubCell"/>
</dbReference>
<feature type="transmembrane region" description="Helical" evidence="7">
    <location>
        <begin position="269"/>
        <end position="289"/>
    </location>
</feature>
<proteinExistence type="inferred from homology"/>
<comment type="similarity">
    <text evidence="2">Belongs to the polysaccharide synthase family.</text>
</comment>
<evidence type="ECO:0000256" key="1">
    <source>
        <dbReference type="ARBA" id="ARBA00004651"/>
    </source>
</evidence>
<keyword evidence="6 7" id="KW-0472">Membrane</keyword>
<gene>
    <name evidence="8" type="ORF">C7443_103280</name>
</gene>
<feature type="transmembrane region" description="Helical" evidence="7">
    <location>
        <begin position="425"/>
        <end position="446"/>
    </location>
</feature>
<keyword evidence="4 7" id="KW-0812">Transmembrane</keyword>
<comment type="caution">
    <text evidence="8">The sequence shown here is derived from an EMBL/GenBank/DDBJ whole genome shotgun (WGS) entry which is preliminary data.</text>
</comment>
<feature type="transmembrane region" description="Helical" evidence="7">
    <location>
        <begin position="402"/>
        <end position="419"/>
    </location>
</feature>
<comment type="subcellular location">
    <subcellularLocation>
        <location evidence="1">Cell membrane</location>
        <topology evidence="1">Multi-pass membrane protein</topology>
    </subcellularLocation>
</comment>
<dbReference type="Pfam" id="PF13440">
    <property type="entry name" value="Polysacc_synt_3"/>
    <property type="match status" value="1"/>
</dbReference>
<dbReference type="InterPro" id="IPR050833">
    <property type="entry name" value="Poly_Biosynth_Transport"/>
</dbReference>
<evidence type="ECO:0000256" key="5">
    <source>
        <dbReference type="ARBA" id="ARBA00022989"/>
    </source>
</evidence>
<dbReference type="EMBL" id="QGTJ01000003">
    <property type="protein sequence ID" value="PWV63355.1"/>
    <property type="molecule type" value="Genomic_DNA"/>
</dbReference>
<keyword evidence="5 7" id="KW-1133">Transmembrane helix</keyword>
<dbReference type="PANTHER" id="PTHR30250">
    <property type="entry name" value="PST FAMILY PREDICTED COLANIC ACID TRANSPORTER"/>
    <property type="match status" value="1"/>
</dbReference>
<organism evidence="8 9">
    <name type="scientific">Plasticicumulans acidivorans</name>
    <dbReference type="NCBI Taxonomy" id="886464"/>
    <lineage>
        <taxon>Bacteria</taxon>
        <taxon>Pseudomonadati</taxon>
        <taxon>Pseudomonadota</taxon>
        <taxon>Gammaproteobacteria</taxon>
        <taxon>Candidatus Competibacteraceae</taxon>
        <taxon>Plasticicumulans</taxon>
    </lineage>
</organism>
<feature type="transmembrane region" description="Helical" evidence="7">
    <location>
        <begin position="25"/>
        <end position="44"/>
    </location>
</feature>
<dbReference type="AlphaFoldDB" id="A0A317MWV2"/>
<name>A0A317MWV2_9GAMM</name>
<keyword evidence="3" id="KW-1003">Cell membrane</keyword>
<evidence type="ECO:0000256" key="3">
    <source>
        <dbReference type="ARBA" id="ARBA00022475"/>
    </source>
</evidence>
<accession>A0A317MWV2</accession>
<evidence type="ECO:0000313" key="8">
    <source>
        <dbReference type="EMBL" id="PWV63355.1"/>
    </source>
</evidence>
<protein>
    <submittedName>
        <fullName evidence="8">O-antigen/teichoic acid export membrane protein</fullName>
    </submittedName>
</protein>
<feature type="transmembrane region" description="Helical" evidence="7">
    <location>
        <begin position="129"/>
        <end position="150"/>
    </location>
</feature>
<feature type="transmembrane region" description="Helical" evidence="7">
    <location>
        <begin position="98"/>
        <end position="117"/>
    </location>
</feature>
<evidence type="ECO:0000256" key="7">
    <source>
        <dbReference type="SAM" id="Phobius"/>
    </source>
</evidence>
<feature type="transmembrane region" description="Helical" evidence="7">
    <location>
        <begin position="361"/>
        <end position="381"/>
    </location>
</feature>